<feature type="domain" description="ATPTG10-like" evidence="1">
    <location>
        <begin position="22"/>
        <end position="118"/>
    </location>
</feature>
<dbReference type="Proteomes" id="UP001195914">
    <property type="component" value="Unassembled WGS sequence"/>
</dbReference>
<sequence length="123" mass="14038">MAGCENHSFGGAYSKDTPGSYVRYVTSDINHLNKYANAAMVGDRQTMIKCFNSISWDDKNVLNHLPKYCEADHTERQLIDDIYRVLCPSFDKVQGPSFSTMSLWLKARLHMQHQKAPLSPVKR</sequence>
<gene>
    <name evidence="2" type="ORF">X943_000706</name>
</gene>
<name>A0AAD9LHT3_BABDI</name>
<dbReference type="InterPro" id="IPR049262">
    <property type="entry name" value="ATPTG10-like_dom"/>
</dbReference>
<evidence type="ECO:0000313" key="2">
    <source>
        <dbReference type="EMBL" id="KAK1935979.1"/>
    </source>
</evidence>
<organism evidence="2 3">
    <name type="scientific">Babesia divergens</name>
    <dbReference type="NCBI Taxonomy" id="32595"/>
    <lineage>
        <taxon>Eukaryota</taxon>
        <taxon>Sar</taxon>
        <taxon>Alveolata</taxon>
        <taxon>Apicomplexa</taxon>
        <taxon>Aconoidasida</taxon>
        <taxon>Piroplasmida</taxon>
        <taxon>Babesiidae</taxon>
        <taxon>Babesia</taxon>
    </lineage>
</organism>
<reference evidence="2" key="2">
    <citation type="submission" date="2021-05" db="EMBL/GenBank/DDBJ databases">
        <authorList>
            <person name="Pain A."/>
        </authorList>
    </citation>
    <scope>NUCLEOTIDE SEQUENCE</scope>
    <source>
        <strain evidence="2">1802A</strain>
    </source>
</reference>
<dbReference type="AlphaFoldDB" id="A0AAD9LHT3"/>
<reference evidence="2" key="1">
    <citation type="journal article" date="2014" name="Nucleic Acids Res.">
        <title>The evolutionary dynamics of variant antigen genes in Babesia reveal a history of genomic innovation underlying host-parasite interaction.</title>
        <authorList>
            <person name="Jackson A.P."/>
            <person name="Otto T.D."/>
            <person name="Darby A."/>
            <person name="Ramaprasad A."/>
            <person name="Xia D."/>
            <person name="Echaide I.E."/>
            <person name="Farber M."/>
            <person name="Gahlot S."/>
            <person name="Gamble J."/>
            <person name="Gupta D."/>
            <person name="Gupta Y."/>
            <person name="Jackson L."/>
            <person name="Malandrin L."/>
            <person name="Malas T.B."/>
            <person name="Moussa E."/>
            <person name="Nair M."/>
            <person name="Reid A.J."/>
            <person name="Sanders M."/>
            <person name="Sharma J."/>
            <person name="Tracey A."/>
            <person name="Quail M.A."/>
            <person name="Weir W."/>
            <person name="Wastling J.M."/>
            <person name="Hall N."/>
            <person name="Willadsen P."/>
            <person name="Lingelbach K."/>
            <person name="Shiels B."/>
            <person name="Tait A."/>
            <person name="Berriman M."/>
            <person name="Allred D.R."/>
            <person name="Pain A."/>
        </authorList>
    </citation>
    <scope>NUCLEOTIDE SEQUENCE</scope>
    <source>
        <strain evidence="2">1802A</strain>
    </source>
</reference>
<evidence type="ECO:0000313" key="3">
    <source>
        <dbReference type="Proteomes" id="UP001195914"/>
    </source>
</evidence>
<dbReference type="EMBL" id="JAHBMH010000044">
    <property type="protein sequence ID" value="KAK1935979.1"/>
    <property type="molecule type" value="Genomic_DNA"/>
</dbReference>
<dbReference type="Pfam" id="PF20716">
    <property type="entry name" value="ATPTG10"/>
    <property type="match status" value="1"/>
</dbReference>
<proteinExistence type="predicted"/>
<evidence type="ECO:0000259" key="1">
    <source>
        <dbReference type="Pfam" id="PF20716"/>
    </source>
</evidence>
<keyword evidence="3" id="KW-1185">Reference proteome</keyword>
<comment type="caution">
    <text evidence="2">The sequence shown here is derived from an EMBL/GenBank/DDBJ whole genome shotgun (WGS) entry which is preliminary data.</text>
</comment>
<accession>A0AAD9LHT3</accession>
<protein>
    <recommendedName>
        <fullName evidence="1">ATPTG10-like domain-containing protein</fullName>
    </recommendedName>
</protein>